<keyword evidence="3 4" id="KW-0862">Zinc</keyword>
<evidence type="ECO:0000259" key="7">
    <source>
        <dbReference type="PROSITE" id="PS50145"/>
    </source>
</evidence>
<evidence type="ECO:0000313" key="8">
    <source>
        <dbReference type="Proteomes" id="UP000694865"/>
    </source>
</evidence>
<dbReference type="Pfam" id="PF02176">
    <property type="entry name" value="zf-TRAF"/>
    <property type="match status" value="1"/>
</dbReference>
<gene>
    <name evidence="9" type="primary">LOC100370549</name>
</gene>
<dbReference type="InterPro" id="IPR013083">
    <property type="entry name" value="Znf_RING/FYVE/PHD"/>
</dbReference>
<feature type="region of interest" description="Disordered" evidence="5">
    <location>
        <begin position="305"/>
        <end position="326"/>
    </location>
</feature>
<keyword evidence="8" id="KW-1185">Reference proteome</keyword>
<name>A0ABM0M3T8_SACKO</name>
<dbReference type="InterPro" id="IPR001293">
    <property type="entry name" value="Znf_TRAF"/>
</dbReference>
<dbReference type="SUPFAM" id="SSF57850">
    <property type="entry name" value="RING/U-box"/>
    <property type="match status" value="1"/>
</dbReference>
<evidence type="ECO:0000256" key="1">
    <source>
        <dbReference type="ARBA" id="ARBA00022723"/>
    </source>
</evidence>
<keyword evidence="2 4" id="KW-0863">Zinc-finger</keyword>
<dbReference type="PROSITE" id="PS50145">
    <property type="entry name" value="ZF_TRAF"/>
    <property type="match status" value="1"/>
</dbReference>
<dbReference type="PANTHER" id="PTHR10131:SF94">
    <property type="entry name" value="TNF RECEPTOR-ASSOCIATED FACTOR 4"/>
    <property type="match status" value="1"/>
</dbReference>
<keyword evidence="1 4" id="KW-0479">Metal-binding</keyword>
<organism evidence="8 9">
    <name type="scientific">Saccoglossus kowalevskii</name>
    <name type="common">Acorn worm</name>
    <dbReference type="NCBI Taxonomy" id="10224"/>
    <lineage>
        <taxon>Eukaryota</taxon>
        <taxon>Metazoa</taxon>
        <taxon>Hemichordata</taxon>
        <taxon>Enteropneusta</taxon>
        <taxon>Harrimaniidae</taxon>
        <taxon>Saccoglossus</taxon>
    </lineage>
</organism>
<protein>
    <submittedName>
        <fullName evidence="9">Uncharacterized protein LOC100370549</fullName>
    </submittedName>
</protein>
<dbReference type="Pfam" id="PF13445">
    <property type="entry name" value="zf-RING_UBOX"/>
    <property type="match status" value="1"/>
</dbReference>
<dbReference type="PROSITE" id="PS00518">
    <property type="entry name" value="ZF_RING_1"/>
    <property type="match status" value="1"/>
</dbReference>
<evidence type="ECO:0000256" key="5">
    <source>
        <dbReference type="SAM" id="MobiDB-lite"/>
    </source>
</evidence>
<dbReference type="RefSeq" id="XP_006814679.1">
    <property type="nucleotide sequence ID" value="XM_006814616.1"/>
</dbReference>
<feature type="zinc finger region" description="TRAF-type" evidence="4">
    <location>
        <begin position="166"/>
        <end position="218"/>
    </location>
</feature>
<dbReference type="SUPFAM" id="SSF49599">
    <property type="entry name" value="TRAF domain-like"/>
    <property type="match status" value="1"/>
</dbReference>
<dbReference type="PANTHER" id="PTHR10131">
    <property type="entry name" value="TNF RECEPTOR ASSOCIATED FACTOR"/>
    <property type="match status" value="1"/>
</dbReference>
<evidence type="ECO:0000313" key="9">
    <source>
        <dbReference type="RefSeq" id="XP_006814679.1"/>
    </source>
</evidence>
<dbReference type="SMART" id="SM00184">
    <property type="entry name" value="RING"/>
    <property type="match status" value="1"/>
</dbReference>
<feature type="domain" description="RING-type" evidence="6">
    <location>
        <begin position="83"/>
        <end position="125"/>
    </location>
</feature>
<sequence>MAPSKHSKRSDTYRRNRNSATIEDYLKKTHEESATTVTALLSADYLPVLCVVTDVYVRGLKYLADMGLEVERFVSDVESELLCPICHCVYVDPVSNRDNCKHTYCFACIRKRFKSESSRFCPLCDEPLRENLSKPSRELQDKLFSLEIVCNQNCGTTCKLKELPGHIEKECDLTYVNCTYTRRGCKFRVPRKDLADHVRACDYRYAMCEACGHRTYRCLLFTHQKKRKCMDKKLANEKVRSEIASRKDVKAHQLELKFDSFALERDLDRVERTRIESRGCSEYGSEFSYGSSGTLAITNGEFESERSQSAFSTPRTTTSAQSENSHVMPVLVRQTQSARSIGRLPVPSPSRAADHPLTCRRCRRTFKQSKNHEKACSWHRGVSIKGYLQRSLMISGILARIS</sequence>
<dbReference type="GeneID" id="100370549"/>
<evidence type="ECO:0000256" key="3">
    <source>
        <dbReference type="ARBA" id="ARBA00022833"/>
    </source>
</evidence>
<evidence type="ECO:0000256" key="2">
    <source>
        <dbReference type="ARBA" id="ARBA00022771"/>
    </source>
</evidence>
<feature type="domain" description="TRAF-type" evidence="7">
    <location>
        <begin position="166"/>
        <end position="218"/>
    </location>
</feature>
<evidence type="ECO:0000259" key="6">
    <source>
        <dbReference type="PROSITE" id="PS50089"/>
    </source>
</evidence>
<feature type="compositionally biased region" description="Polar residues" evidence="5">
    <location>
        <begin position="307"/>
        <end position="325"/>
    </location>
</feature>
<dbReference type="PROSITE" id="PS50089">
    <property type="entry name" value="ZF_RING_2"/>
    <property type="match status" value="1"/>
</dbReference>
<proteinExistence type="predicted"/>
<dbReference type="Proteomes" id="UP000694865">
    <property type="component" value="Unplaced"/>
</dbReference>
<dbReference type="InterPro" id="IPR027370">
    <property type="entry name" value="Znf-RING_euk"/>
</dbReference>
<dbReference type="Gene3D" id="3.30.40.10">
    <property type="entry name" value="Zinc/RING finger domain, C3HC4 (zinc finger)"/>
    <property type="match status" value="2"/>
</dbReference>
<dbReference type="InterPro" id="IPR001841">
    <property type="entry name" value="Znf_RING"/>
</dbReference>
<accession>A0ABM0M3T8</accession>
<dbReference type="InterPro" id="IPR017907">
    <property type="entry name" value="Znf_RING_CS"/>
</dbReference>
<evidence type="ECO:0000256" key="4">
    <source>
        <dbReference type="PROSITE-ProRule" id="PRU00207"/>
    </source>
</evidence>
<reference evidence="9" key="1">
    <citation type="submission" date="2025-08" db="UniProtKB">
        <authorList>
            <consortium name="RefSeq"/>
        </authorList>
    </citation>
    <scope>IDENTIFICATION</scope>
    <source>
        <tissue evidence="9">Testes</tissue>
    </source>
</reference>